<feature type="domain" description="Zinc finger DksA/TraR C4-type" evidence="5">
    <location>
        <begin position="78"/>
        <end position="108"/>
    </location>
</feature>
<evidence type="ECO:0000259" key="5">
    <source>
        <dbReference type="Pfam" id="PF01258"/>
    </source>
</evidence>
<feature type="zinc finger region" description="dksA C4-type" evidence="4">
    <location>
        <begin position="83"/>
        <end position="107"/>
    </location>
</feature>
<name>A0A1G1WWV4_9BACT</name>
<dbReference type="PANTHER" id="PTHR33823:SF4">
    <property type="entry name" value="GENERAL STRESS PROTEIN 16O"/>
    <property type="match status" value="1"/>
</dbReference>
<organism evidence="6 7">
    <name type="scientific">Candidatus Woykebacteria bacterium RIFCSPLOWO2_01_FULL_41_12</name>
    <dbReference type="NCBI Taxonomy" id="1802604"/>
    <lineage>
        <taxon>Bacteria</taxon>
        <taxon>Candidatus Woykeibacteriota</taxon>
    </lineage>
</organism>
<keyword evidence="2" id="KW-0863">Zinc-finger</keyword>
<dbReference type="PROSITE" id="PS01102">
    <property type="entry name" value="ZF_DKSA_1"/>
    <property type="match status" value="1"/>
</dbReference>
<dbReference type="EMBL" id="MHDA01000029">
    <property type="protein sequence ID" value="OGY31657.1"/>
    <property type="molecule type" value="Genomic_DNA"/>
</dbReference>
<protein>
    <recommendedName>
        <fullName evidence="5">Zinc finger DksA/TraR C4-type domain-containing protein</fullName>
    </recommendedName>
</protein>
<dbReference type="InterPro" id="IPR000962">
    <property type="entry name" value="Znf_DskA_TraR"/>
</dbReference>
<dbReference type="Gene3D" id="1.20.120.910">
    <property type="entry name" value="DksA, coiled-coil domain"/>
    <property type="match status" value="1"/>
</dbReference>
<dbReference type="InterPro" id="IPR020458">
    <property type="entry name" value="Znf_DskA_TraR_CS"/>
</dbReference>
<evidence type="ECO:0000313" key="7">
    <source>
        <dbReference type="Proteomes" id="UP000179279"/>
    </source>
</evidence>
<proteinExistence type="predicted"/>
<evidence type="ECO:0000256" key="2">
    <source>
        <dbReference type="ARBA" id="ARBA00022771"/>
    </source>
</evidence>
<evidence type="ECO:0000313" key="6">
    <source>
        <dbReference type="EMBL" id="OGY31657.1"/>
    </source>
</evidence>
<evidence type="ECO:0000256" key="3">
    <source>
        <dbReference type="ARBA" id="ARBA00022833"/>
    </source>
</evidence>
<dbReference type="PANTHER" id="PTHR33823">
    <property type="entry name" value="RNA POLYMERASE-BINDING TRANSCRIPTION FACTOR DKSA-RELATED"/>
    <property type="match status" value="1"/>
</dbReference>
<reference evidence="6 7" key="1">
    <citation type="journal article" date="2016" name="Nat. Commun.">
        <title>Thousands of microbial genomes shed light on interconnected biogeochemical processes in an aquifer system.</title>
        <authorList>
            <person name="Anantharaman K."/>
            <person name="Brown C.T."/>
            <person name="Hug L.A."/>
            <person name="Sharon I."/>
            <person name="Castelle C.J."/>
            <person name="Probst A.J."/>
            <person name="Thomas B.C."/>
            <person name="Singh A."/>
            <person name="Wilkins M.J."/>
            <person name="Karaoz U."/>
            <person name="Brodie E.L."/>
            <person name="Williams K.H."/>
            <person name="Hubbard S.S."/>
            <person name="Banfield J.F."/>
        </authorList>
    </citation>
    <scope>NUCLEOTIDE SEQUENCE [LARGE SCALE GENOMIC DNA]</scope>
</reference>
<comment type="caution">
    <text evidence="6">The sequence shown here is derived from an EMBL/GenBank/DDBJ whole genome shotgun (WGS) entry which is preliminary data.</text>
</comment>
<keyword evidence="3" id="KW-0862">Zinc</keyword>
<dbReference type="Pfam" id="PF01258">
    <property type="entry name" value="zf-dskA_traR"/>
    <property type="match status" value="1"/>
</dbReference>
<dbReference type="Proteomes" id="UP000179279">
    <property type="component" value="Unassembled WGS sequence"/>
</dbReference>
<dbReference type="PROSITE" id="PS51128">
    <property type="entry name" value="ZF_DKSA_2"/>
    <property type="match status" value="1"/>
</dbReference>
<dbReference type="AlphaFoldDB" id="A0A1G1WWV4"/>
<sequence length="114" mass="13353">MDKEQTKKSLEKEREDLSKQLTIFTSEDPFTEKNRDTSRNVEDNPVKFEEHERIGATTRDLKIRLKEVEKALKKLDSGNYGECENCGKKIELERLVALPTAKYCLNCQKNFKNR</sequence>
<dbReference type="GO" id="GO:0008270">
    <property type="term" value="F:zinc ion binding"/>
    <property type="evidence" value="ECO:0007669"/>
    <property type="project" value="UniProtKB-KW"/>
</dbReference>
<gene>
    <name evidence="6" type="ORF">A3A57_02290</name>
</gene>
<dbReference type="SUPFAM" id="SSF57716">
    <property type="entry name" value="Glucocorticoid receptor-like (DNA-binding domain)"/>
    <property type="match status" value="1"/>
</dbReference>
<evidence type="ECO:0000256" key="1">
    <source>
        <dbReference type="ARBA" id="ARBA00022723"/>
    </source>
</evidence>
<keyword evidence="1" id="KW-0479">Metal-binding</keyword>
<evidence type="ECO:0000256" key="4">
    <source>
        <dbReference type="PROSITE-ProRule" id="PRU00510"/>
    </source>
</evidence>
<accession>A0A1G1WWV4</accession>